<evidence type="ECO:0000256" key="1">
    <source>
        <dbReference type="SAM" id="MobiDB-lite"/>
    </source>
</evidence>
<dbReference type="AlphaFoldDB" id="A0A1X6XJD5"/>
<sequence>MSPVETDEKAGAAASSEAAAPAFSGERLNQCWGGRVSS</sequence>
<feature type="compositionally biased region" description="Basic and acidic residues" evidence="1">
    <location>
        <begin position="1"/>
        <end position="10"/>
    </location>
</feature>
<reference evidence="3" key="1">
    <citation type="submission" date="2017-02" db="EMBL/GenBank/DDBJ databases">
        <authorList>
            <person name="Dridi B."/>
        </authorList>
    </citation>
    <scope>NUCLEOTIDE SEQUENCE [LARGE SCALE GENOMIC DNA]</scope>
    <source>
        <strain evidence="3">B Co 03.10</strain>
    </source>
</reference>
<dbReference type="EMBL" id="FWFF01000017">
    <property type="protein sequence ID" value="SLM99099.1"/>
    <property type="molecule type" value="Genomic_DNA"/>
</dbReference>
<accession>A0A1X6XJD5</accession>
<protein>
    <submittedName>
        <fullName evidence="2">Uncharacterized protein</fullName>
    </submittedName>
</protein>
<evidence type="ECO:0000313" key="3">
    <source>
        <dbReference type="Proteomes" id="UP000196581"/>
    </source>
</evidence>
<evidence type="ECO:0000313" key="2">
    <source>
        <dbReference type="EMBL" id="SLM99099.1"/>
    </source>
</evidence>
<feature type="compositionally biased region" description="Low complexity" evidence="1">
    <location>
        <begin position="11"/>
        <end position="24"/>
    </location>
</feature>
<dbReference type="Proteomes" id="UP000196581">
    <property type="component" value="Unassembled WGS sequence"/>
</dbReference>
<feature type="region of interest" description="Disordered" evidence="1">
    <location>
        <begin position="1"/>
        <end position="38"/>
    </location>
</feature>
<organism evidence="2 3">
    <name type="scientific">Brevibacterium yomogidense</name>
    <dbReference type="NCBI Taxonomy" id="946573"/>
    <lineage>
        <taxon>Bacteria</taxon>
        <taxon>Bacillati</taxon>
        <taxon>Actinomycetota</taxon>
        <taxon>Actinomycetes</taxon>
        <taxon>Micrococcales</taxon>
        <taxon>Brevibacteriaceae</taxon>
        <taxon>Brevibacterium</taxon>
    </lineage>
</organism>
<keyword evidence="3" id="KW-1185">Reference proteome</keyword>
<name>A0A1X6XJD5_9MICO</name>
<proteinExistence type="predicted"/>
<gene>
    <name evidence="2" type="ORF">FM105_10270</name>
</gene>